<accession>A0A0J8D4T5</accession>
<dbReference type="PANTHER" id="PTHR30429">
    <property type="entry name" value="D-METHIONINE-BINDING LIPOPROTEIN METQ"/>
    <property type="match status" value="1"/>
</dbReference>
<dbReference type="PATRIC" id="fig|1121307.3.peg.774"/>
<dbReference type="RefSeq" id="WP_200899985.1">
    <property type="nucleotide sequence ID" value="NZ_LFVU01000028.1"/>
</dbReference>
<evidence type="ECO:0000256" key="7">
    <source>
        <dbReference type="PIRSR" id="PIRSR002854-1"/>
    </source>
</evidence>
<evidence type="ECO:0000313" key="9">
    <source>
        <dbReference type="EMBL" id="KMT21175.1"/>
    </source>
</evidence>
<evidence type="ECO:0000256" key="8">
    <source>
        <dbReference type="SAM" id="SignalP"/>
    </source>
</evidence>
<sequence>MNIKKLLSLGLISVLSVGILAGCSSKDAGKEAPKTTETKKIVVGATPVPHAEFLNGFAKAKLKEKGIDLEVKEFTDYVIPNKAVAEKQLDANYFQHIPYLDDYNKENKTTLVPIGKIHAEPLAAYSNKIKNISELKSGAIIAIPNDNSNGTRALKLLQKQGLIELKDANAAIQTEKDIVKNPKNIKVKTVEAAQLPRVLGDVDVAIINGNYALESKLDTKSTLFAEDVSAIEKNVNVVVSREDNKDNPALKELVNVLKSEDAKKWLKEKYGSAVIPAN</sequence>
<feature type="chain" id="PRO_5039427228" description="Lipoprotein" evidence="8">
    <location>
        <begin position="22"/>
        <end position="278"/>
    </location>
</feature>
<dbReference type="Pfam" id="PF03180">
    <property type="entry name" value="Lipoprotein_9"/>
    <property type="match status" value="1"/>
</dbReference>
<protein>
    <recommendedName>
        <fullName evidence="6">Lipoprotein</fullName>
    </recommendedName>
</protein>
<keyword evidence="10" id="KW-1185">Reference proteome</keyword>
<keyword evidence="3" id="KW-0472">Membrane</keyword>
<organism evidence="9 10">
    <name type="scientific">Clostridium cylindrosporum DSM 605</name>
    <dbReference type="NCBI Taxonomy" id="1121307"/>
    <lineage>
        <taxon>Bacteria</taxon>
        <taxon>Bacillati</taxon>
        <taxon>Bacillota</taxon>
        <taxon>Clostridia</taxon>
        <taxon>Eubacteriales</taxon>
        <taxon>Clostridiaceae</taxon>
        <taxon>Clostridium</taxon>
    </lineage>
</organism>
<evidence type="ECO:0000256" key="4">
    <source>
        <dbReference type="ARBA" id="ARBA00023139"/>
    </source>
</evidence>
<keyword evidence="2 8" id="KW-0732">Signal</keyword>
<evidence type="ECO:0000256" key="6">
    <source>
        <dbReference type="PIRNR" id="PIRNR002854"/>
    </source>
</evidence>
<evidence type="ECO:0000256" key="5">
    <source>
        <dbReference type="ARBA" id="ARBA00023288"/>
    </source>
</evidence>
<evidence type="ECO:0000313" key="10">
    <source>
        <dbReference type="Proteomes" id="UP000036756"/>
    </source>
</evidence>
<evidence type="ECO:0000256" key="3">
    <source>
        <dbReference type="ARBA" id="ARBA00023136"/>
    </source>
</evidence>
<gene>
    <name evidence="9" type="primary">metQ</name>
    <name evidence="9" type="ORF">CLCY_1c04090</name>
</gene>
<evidence type="ECO:0000256" key="2">
    <source>
        <dbReference type="ARBA" id="ARBA00022729"/>
    </source>
</evidence>
<name>A0A0J8D4T5_CLOCY</name>
<dbReference type="SUPFAM" id="SSF53850">
    <property type="entry name" value="Periplasmic binding protein-like II"/>
    <property type="match status" value="1"/>
</dbReference>
<dbReference type="Gene3D" id="3.40.190.10">
    <property type="entry name" value="Periplasmic binding protein-like II"/>
    <property type="match status" value="2"/>
</dbReference>
<dbReference type="Proteomes" id="UP000036756">
    <property type="component" value="Unassembled WGS sequence"/>
</dbReference>
<evidence type="ECO:0000256" key="1">
    <source>
        <dbReference type="ARBA" id="ARBA00004635"/>
    </source>
</evidence>
<dbReference type="PIRSF" id="PIRSF002854">
    <property type="entry name" value="MetQ"/>
    <property type="match status" value="1"/>
</dbReference>
<comment type="subcellular location">
    <subcellularLocation>
        <location evidence="1">Membrane</location>
        <topology evidence="1">Lipid-anchor</topology>
    </subcellularLocation>
</comment>
<comment type="caution">
    <text evidence="9">The sequence shown here is derived from an EMBL/GenBank/DDBJ whole genome shotgun (WGS) entry which is preliminary data.</text>
</comment>
<dbReference type="InterPro" id="IPR004872">
    <property type="entry name" value="Lipoprotein_NlpA"/>
</dbReference>
<dbReference type="STRING" id="1121307.CLCY_1c04090"/>
<dbReference type="EMBL" id="LFVU01000028">
    <property type="protein sequence ID" value="KMT21175.1"/>
    <property type="molecule type" value="Genomic_DNA"/>
</dbReference>
<dbReference type="AlphaFoldDB" id="A0A0J8D4T5"/>
<comment type="similarity">
    <text evidence="6">Belongs to the nlpA lipoprotein family.</text>
</comment>
<keyword evidence="4" id="KW-0564">Palmitate</keyword>
<proteinExistence type="inferred from homology"/>
<feature type="lipid moiety-binding region" description="S-diacylglycerol cysteine" evidence="7">
    <location>
        <position position="23"/>
    </location>
</feature>
<feature type="signal peptide" evidence="8">
    <location>
        <begin position="1"/>
        <end position="21"/>
    </location>
</feature>
<dbReference type="PANTHER" id="PTHR30429:SF0">
    <property type="entry name" value="METHIONINE-BINDING LIPOPROTEIN METQ"/>
    <property type="match status" value="1"/>
</dbReference>
<dbReference type="PROSITE" id="PS51257">
    <property type="entry name" value="PROKAR_LIPOPROTEIN"/>
    <property type="match status" value="1"/>
</dbReference>
<reference evidence="9 10" key="1">
    <citation type="submission" date="2015-06" db="EMBL/GenBank/DDBJ databases">
        <title>Draft genome sequence of the purine-degrading Clostridium cylindrosporum HC-1 (DSM 605).</title>
        <authorList>
            <person name="Poehlein A."/>
            <person name="Schiel-Bengelsdorf B."/>
            <person name="Bengelsdorf F."/>
            <person name="Daniel R."/>
            <person name="Duerre P."/>
        </authorList>
    </citation>
    <scope>NUCLEOTIDE SEQUENCE [LARGE SCALE GENOMIC DNA]</scope>
    <source>
        <strain evidence="9 10">DSM 605</strain>
    </source>
</reference>
<dbReference type="GO" id="GO:0016020">
    <property type="term" value="C:membrane"/>
    <property type="evidence" value="ECO:0007669"/>
    <property type="project" value="UniProtKB-SubCell"/>
</dbReference>
<keyword evidence="5 6" id="KW-0449">Lipoprotein</keyword>